<dbReference type="InterPro" id="IPR000182">
    <property type="entry name" value="GNAT_dom"/>
</dbReference>
<feature type="domain" description="N-acetyltransferase" evidence="1">
    <location>
        <begin position="51"/>
        <end position="187"/>
    </location>
</feature>
<evidence type="ECO:0000259" key="1">
    <source>
        <dbReference type="PROSITE" id="PS51186"/>
    </source>
</evidence>
<reference evidence="2 3" key="1">
    <citation type="submission" date="2019-03" db="EMBL/GenBank/DDBJ databases">
        <title>Paraburkholderia sp. 7MH5, isolated from subtropical forest soil.</title>
        <authorList>
            <person name="Gao Z.-H."/>
            <person name="Qiu L.-H."/>
        </authorList>
    </citation>
    <scope>NUCLEOTIDE SEQUENCE [LARGE SCALE GENOMIC DNA]</scope>
    <source>
        <strain evidence="2 3">7MH5</strain>
    </source>
</reference>
<name>A0A4P7D2N5_9BURK</name>
<keyword evidence="3" id="KW-1185">Reference proteome</keyword>
<keyword evidence="2" id="KW-0808">Transferase</keyword>
<evidence type="ECO:0000313" key="3">
    <source>
        <dbReference type="Proteomes" id="UP000295727"/>
    </source>
</evidence>
<dbReference type="CDD" id="cd04301">
    <property type="entry name" value="NAT_SF"/>
    <property type="match status" value="1"/>
</dbReference>
<dbReference type="Gene3D" id="3.40.630.30">
    <property type="match status" value="1"/>
</dbReference>
<organism evidence="2 3">
    <name type="scientific">Paraburkholderia pallida</name>
    <dbReference type="NCBI Taxonomy" id="2547399"/>
    <lineage>
        <taxon>Bacteria</taxon>
        <taxon>Pseudomonadati</taxon>
        <taxon>Pseudomonadota</taxon>
        <taxon>Betaproteobacteria</taxon>
        <taxon>Burkholderiales</taxon>
        <taxon>Burkholderiaceae</taxon>
        <taxon>Paraburkholderia</taxon>
    </lineage>
</organism>
<proteinExistence type="predicted"/>
<dbReference type="KEGG" id="ppai:E1956_34400"/>
<dbReference type="GO" id="GO:0016747">
    <property type="term" value="F:acyltransferase activity, transferring groups other than amino-acyl groups"/>
    <property type="evidence" value="ECO:0007669"/>
    <property type="project" value="InterPro"/>
</dbReference>
<dbReference type="InterPro" id="IPR016181">
    <property type="entry name" value="Acyl_CoA_acyltransferase"/>
</dbReference>
<gene>
    <name evidence="2" type="ORF">E1956_34400</name>
</gene>
<dbReference type="SUPFAM" id="SSF55729">
    <property type="entry name" value="Acyl-CoA N-acyltransferases (Nat)"/>
    <property type="match status" value="1"/>
</dbReference>
<dbReference type="OrthoDB" id="510731at2"/>
<dbReference type="EMBL" id="CP038150">
    <property type="protein sequence ID" value="QBR02198.1"/>
    <property type="molecule type" value="Genomic_DNA"/>
</dbReference>
<dbReference type="PANTHER" id="PTHR47237:SF2">
    <property type="entry name" value="BLL4206 PROTEIN"/>
    <property type="match status" value="1"/>
</dbReference>
<dbReference type="AlphaFoldDB" id="A0A4P7D2N5"/>
<dbReference type="Gene3D" id="3.40.630.90">
    <property type="match status" value="1"/>
</dbReference>
<dbReference type="InterPro" id="IPR052729">
    <property type="entry name" value="Acyl/Acetyltrans_Enzymes"/>
</dbReference>
<dbReference type="PROSITE" id="PS51186">
    <property type="entry name" value="GNAT"/>
    <property type="match status" value="1"/>
</dbReference>
<dbReference type="Pfam" id="PF00583">
    <property type="entry name" value="Acetyltransf_1"/>
    <property type="match status" value="1"/>
</dbReference>
<evidence type="ECO:0000313" key="2">
    <source>
        <dbReference type="EMBL" id="QBR02198.1"/>
    </source>
</evidence>
<dbReference type="Pfam" id="PF18014">
    <property type="entry name" value="Acetyltransf_18"/>
    <property type="match status" value="1"/>
</dbReference>
<protein>
    <submittedName>
        <fullName evidence="2">N-acetyltransferase</fullName>
    </submittedName>
</protein>
<dbReference type="Proteomes" id="UP000295727">
    <property type="component" value="Chromosome 3"/>
</dbReference>
<dbReference type="PANTHER" id="PTHR47237">
    <property type="entry name" value="SLL0310 PROTEIN"/>
    <property type="match status" value="1"/>
</dbReference>
<dbReference type="InterPro" id="IPR041496">
    <property type="entry name" value="YitH/HolE_GNAT"/>
</dbReference>
<sequence>MHAGSPPVAHNEVKSYAQGHEDATLNRDPGQQEHGVSESLIIKQNNHPAQPAYRPFTSTDVRAAYALSTSIRWPHRQEDWQFAADAGLGFVAEESGSLIGTALGWKFGADRATIGMVIVAPEQQGRGIGRKLMDLLLDELGERTTFLYATPAGQPLYEKLGFRACGSLDQHQGAASGPAVVTLAPGERLRKVREADLPRLIELASLTSGLDRSAIMPALLQIADGVVLEREGKVIGFSLFRKFGRGHVIGPVAALESADNARARALIAYWLAAHIGVPVRIDVPAGGALTDWLGGQGIAHVDKVTRMVRNAPAGAVDATRDLPYRAYGIINQAMG</sequence>
<accession>A0A4P7D2N5</accession>